<feature type="compositionally biased region" description="Low complexity" evidence="5">
    <location>
        <begin position="472"/>
        <end position="488"/>
    </location>
</feature>
<proteinExistence type="inferred from homology"/>
<name>A0ABD3QC98_9STRA</name>
<dbReference type="PANTHER" id="PTHR10015">
    <property type="entry name" value="HEAT SHOCK TRANSCRIPTION FACTOR"/>
    <property type="match status" value="1"/>
</dbReference>
<comment type="similarity">
    <text evidence="4">Belongs to the HSF family.</text>
</comment>
<evidence type="ECO:0000313" key="8">
    <source>
        <dbReference type="Proteomes" id="UP001530315"/>
    </source>
</evidence>
<feature type="compositionally biased region" description="Polar residues" evidence="5">
    <location>
        <begin position="1"/>
        <end position="22"/>
    </location>
</feature>
<feature type="region of interest" description="Disordered" evidence="5">
    <location>
        <begin position="1"/>
        <end position="46"/>
    </location>
</feature>
<organism evidence="7 8">
    <name type="scientific">Stephanodiscus triporus</name>
    <dbReference type="NCBI Taxonomy" id="2934178"/>
    <lineage>
        <taxon>Eukaryota</taxon>
        <taxon>Sar</taxon>
        <taxon>Stramenopiles</taxon>
        <taxon>Ochrophyta</taxon>
        <taxon>Bacillariophyta</taxon>
        <taxon>Coscinodiscophyceae</taxon>
        <taxon>Thalassiosirophycidae</taxon>
        <taxon>Stephanodiscales</taxon>
        <taxon>Stephanodiscaceae</taxon>
        <taxon>Stephanodiscus</taxon>
    </lineage>
</organism>
<feature type="region of interest" description="Disordered" evidence="5">
    <location>
        <begin position="136"/>
        <end position="164"/>
    </location>
</feature>
<sequence>MCITFSPNIQNQQSAPQYSYNLQEEGRKGPRAPSMAGQSPPSGAPTEIECGRNNGIDSQHASGVDGGEFLLRKLLVTPPLYVDGFKDGPWSTRPDGILLMSATSSLGATSPTGSHGCGGCTAVSIAAASDTIFLTHAPSPSSTASVTKRRRKRGPQRPGKTAKHEERLFVQHNYHDLSSEIDTFFKGYPLPASTPLLSLPFPLKLHRILEDSEAAGLGHIISWQPHGRAFKMLNPTLFAEKIMRIYFPKMKKVTSFQRQFNVYGFERLSRDGPDVGAYYHEAFLRHFPWLCLRRMTRRRVKGTGYKAAGNPDVEPDLYAFPSVDEVMKKRVMGAISGTSLQTHPYHLHVGLTTRPQHSSSEAKRKEDAMAKLAISYACLSEKTTTLHQGRDDSMCPPPHMPSNVVPPRCQQYHPLLTDSNNGMSHQIQHHPSPDNMVNDSIMNGVLSSSEENQDLFLKEFFANNDLTPLSVTTSPSGGQPQTGQQQQQYAHDPIMFDFVNLWESC</sequence>
<dbReference type="InterPro" id="IPR036390">
    <property type="entry name" value="WH_DNA-bd_sf"/>
</dbReference>
<evidence type="ECO:0000256" key="4">
    <source>
        <dbReference type="RuleBase" id="RU004020"/>
    </source>
</evidence>
<evidence type="ECO:0000259" key="6">
    <source>
        <dbReference type="SMART" id="SM00415"/>
    </source>
</evidence>
<keyword evidence="8" id="KW-1185">Reference proteome</keyword>
<feature type="region of interest" description="Disordered" evidence="5">
    <location>
        <begin position="468"/>
        <end position="488"/>
    </location>
</feature>
<keyword evidence="2" id="KW-0238">DNA-binding</keyword>
<comment type="subcellular location">
    <subcellularLocation>
        <location evidence="1">Nucleus</location>
    </subcellularLocation>
</comment>
<keyword evidence="3" id="KW-0539">Nucleus</keyword>
<dbReference type="Pfam" id="PF00447">
    <property type="entry name" value="HSF_DNA-bind"/>
    <property type="match status" value="1"/>
</dbReference>
<dbReference type="SUPFAM" id="SSF46785">
    <property type="entry name" value="Winged helix' DNA-binding domain"/>
    <property type="match status" value="1"/>
</dbReference>
<dbReference type="Gene3D" id="1.10.10.10">
    <property type="entry name" value="Winged helix-like DNA-binding domain superfamily/Winged helix DNA-binding domain"/>
    <property type="match status" value="1"/>
</dbReference>
<dbReference type="EMBL" id="JALLAZ020000336">
    <property type="protein sequence ID" value="KAL3797689.1"/>
    <property type="molecule type" value="Genomic_DNA"/>
</dbReference>
<evidence type="ECO:0000256" key="1">
    <source>
        <dbReference type="ARBA" id="ARBA00004123"/>
    </source>
</evidence>
<dbReference type="InterPro" id="IPR036388">
    <property type="entry name" value="WH-like_DNA-bd_sf"/>
</dbReference>
<comment type="caution">
    <text evidence="7">The sequence shown here is derived from an EMBL/GenBank/DDBJ whole genome shotgun (WGS) entry which is preliminary data.</text>
</comment>
<gene>
    <name evidence="7" type="ORF">ACHAW5_002783</name>
</gene>
<evidence type="ECO:0000313" key="7">
    <source>
        <dbReference type="EMBL" id="KAL3797689.1"/>
    </source>
</evidence>
<dbReference type="Proteomes" id="UP001530315">
    <property type="component" value="Unassembled WGS sequence"/>
</dbReference>
<dbReference type="SMART" id="SM00415">
    <property type="entry name" value="HSF"/>
    <property type="match status" value="1"/>
</dbReference>
<dbReference type="PANTHER" id="PTHR10015:SF206">
    <property type="entry name" value="HSF-TYPE DNA-BINDING DOMAIN-CONTAINING PROTEIN"/>
    <property type="match status" value="1"/>
</dbReference>
<evidence type="ECO:0000256" key="5">
    <source>
        <dbReference type="SAM" id="MobiDB-lite"/>
    </source>
</evidence>
<accession>A0ABD3QC98</accession>
<dbReference type="InterPro" id="IPR000232">
    <property type="entry name" value="HSF_DNA-bd"/>
</dbReference>
<dbReference type="GO" id="GO:0003677">
    <property type="term" value="F:DNA binding"/>
    <property type="evidence" value="ECO:0007669"/>
    <property type="project" value="UniProtKB-KW"/>
</dbReference>
<dbReference type="FunFam" id="1.10.10.10:FF:000479">
    <property type="entry name" value="Predicted protein"/>
    <property type="match status" value="1"/>
</dbReference>
<protein>
    <recommendedName>
        <fullName evidence="6">HSF-type DNA-binding domain-containing protein</fullName>
    </recommendedName>
</protein>
<dbReference type="GO" id="GO:0005634">
    <property type="term" value="C:nucleus"/>
    <property type="evidence" value="ECO:0007669"/>
    <property type="project" value="UniProtKB-SubCell"/>
</dbReference>
<dbReference type="AlphaFoldDB" id="A0ABD3QC98"/>
<feature type="domain" description="HSF-type DNA-binding" evidence="6">
    <location>
        <begin position="197"/>
        <end position="298"/>
    </location>
</feature>
<evidence type="ECO:0000256" key="2">
    <source>
        <dbReference type="ARBA" id="ARBA00023125"/>
    </source>
</evidence>
<evidence type="ECO:0000256" key="3">
    <source>
        <dbReference type="ARBA" id="ARBA00023242"/>
    </source>
</evidence>
<reference evidence="7 8" key="1">
    <citation type="submission" date="2024-10" db="EMBL/GenBank/DDBJ databases">
        <title>Updated reference genomes for cyclostephanoid diatoms.</title>
        <authorList>
            <person name="Roberts W.R."/>
            <person name="Alverson A.J."/>
        </authorList>
    </citation>
    <scope>NUCLEOTIDE SEQUENCE [LARGE SCALE GENOMIC DNA]</scope>
    <source>
        <strain evidence="7 8">AJA276-08</strain>
    </source>
</reference>